<gene>
    <name evidence="3" type="ORF">BD935_04745</name>
</gene>
<dbReference type="CDD" id="cd00586">
    <property type="entry name" value="4HBT"/>
    <property type="match status" value="1"/>
</dbReference>
<dbReference type="STRING" id="1888995.BD935_04745"/>
<comment type="caution">
    <text evidence="3">The sequence shown here is derived from an EMBL/GenBank/DDBJ whole genome shotgun (WGS) entry which is preliminary data.</text>
</comment>
<dbReference type="InterPro" id="IPR029069">
    <property type="entry name" value="HotDog_dom_sf"/>
</dbReference>
<dbReference type="GO" id="GO:0047617">
    <property type="term" value="F:fatty acyl-CoA hydrolase activity"/>
    <property type="evidence" value="ECO:0007669"/>
    <property type="project" value="TreeGrafter"/>
</dbReference>
<protein>
    <recommendedName>
        <fullName evidence="5">Thioesterase</fullName>
    </recommendedName>
</protein>
<proteinExistence type="inferred from homology"/>
<dbReference type="Pfam" id="PF13279">
    <property type="entry name" value="4HBT_2"/>
    <property type="match status" value="1"/>
</dbReference>
<dbReference type="PANTHER" id="PTHR31793">
    <property type="entry name" value="4-HYDROXYBENZOYL-COA THIOESTERASE FAMILY MEMBER"/>
    <property type="match status" value="1"/>
</dbReference>
<evidence type="ECO:0000313" key="3">
    <source>
        <dbReference type="EMBL" id="OIR20612.1"/>
    </source>
</evidence>
<name>A0A1J5U3J6_9ARCH</name>
<dbReference type="PANTHER" id="PTHR31793:SF27">
    <property type="entry name" value="NOVEL THIOESTERASE SUPERFAMILY DOMAIN AND SAPOSIN A-TYPE DOMAIN CONTAINING PROTEIN (0610012H03RIK)"/>
    <property type="match status" value="1"/>
</dbReference>
<dbReference type="EMBL" id="MIZA01000010">
    <property type="protein sequence ID" value="OIR20612.1"/>
    <property type="molecule type" value="Genomic_DNA"/>
</dbReference>
<evidence type="ECO:0000256" key="2">
    <source>
        <dbReference type="ARBA" id="ARBA00022801"/>
    </source>
</evidence>
<dbReference type="InterPro" id="IPR050563">
    <property type="entry name" value="4-hydroxybenzoyl-CoA_TE"/>
</dbReference>
<organism evidence="3 4">
    <name type="scientific">Marine Group III euryarchaeote CG-Epi1</name>
    <dbReference type="NCBI Taxonomy" id="1888995"/>
    <lineage>
        <taxon>Archaea</taxon>
        <taxon>Methanobacteriati</taxon>
        <taxon>Thermoplasmatota</taxon>
        <taxon>Thermoplasmata</taxon>
        <taxon>Candidatus Thermoprofundales</taxon>
    </lineage>
</organism>
<evidence type="ECO:0000256" key="1">
    <source>
        <dbReference type="ARBA" id="ARBA00005953"/>
    </source>
</evidence>
<dbReference type="Gene3D" id="3.10.129.10">
    <property type="entry name" value="Hotdog Thioesterase"/>
    <property type="match status" value="1"/>
</dbReference>
<comment type="similarity">
    <text evidence="1">Belongs to the 4-hydroxybenzoyl-CoA thioesterase family.</text>
</comment>
<evidence type="ECO:0000313" key="4">
    <source>
        <dbReference type="Proteomes" id="UP000183080"/>
    </source>
</evidence>
<evidence type="ECO:0008006" key="5">
    <source>
        <dbReference type="Google" id="ProtNLM"/>
    </source>
</evidence>
<accession>A0A1J5U3J6</accession>
<dbReference type="AlphaFoldDB" id="A0A1J5U3J6"/>
<sequence length="146" mass="16922">MNEKNWPVITKIPLLWGDMDSFNHVNNIIYAKWCETSRIQLFKKMPWWNNGFTMESLLQGDGIGPILANFNTNYRIPLTYPDTVHVHTRISKIGNTSFCIEDKILSDNNKDNVVFDAESVVVMLNYKDGSKVKMTKNHKLVLEKLM</sequence>
<reference evidence="3 4" key="1">
    <citation type="submission" date="2016-08" db="EMBL/GenBank/DDBJ databases">
        <title>New Insights into Marine Group III Euryarchaeota, from dark to light.</title>
        <authorList>
            <person name="Haro-Moreno J.M."/>
            <person name="Rodriguez-Valera F."/>
            <person name="Lopez-Garcia P."/>
            <person name="Moreira D."/>
            <person name="Martin-Cuadrado A.B."/>
        </authorList>
    </citation>
    <scope>NUCLEOTIDE SEQUENCE [LARGE SCALE GENOMIC DNA]</scope>
    <source>
        <strain evidence="3">CG-Epi1</strain>
    </source>
</reference>
<dbReference type="Proteomes" id="UP000183080">
    <property type="component" value="Unassembled WGS sequence"/>
</dbReference>
<keyword evidence="2" id="KW-0378">Hydrolase</keyword>
<dbReference type="SUPFAM" id="SSF54637">
    <property type="entry name" value="Thioesterase/thiol ester dehydrase-isomerase"/>
    <property type="match status" value="1"/>
</dbReference>